<evidence type="ECO:0000259" key="15">
    <source>
        <dbReference type="Pfam" id="PF07715"/>
    </source>
</evidence>
<dbReference type="Gene3D" id="2.40.170.20">
    <property type="entry name" value="TonB-dependent receptor, beta-barrel domain"/>
    <property type="match status" value="1"/>
</dbReference>
<keyword evidence="4" id="KW-0410">Iron transport</keyword>
<dbReference type="PROSITE" id="PS52016">
    <property type="entry name" value="TONB_DEPENDENT_REC_3"/>
    <property type="match status" value="1"/>
</dbReference>
<evidence type="ECO:0000313" key="17">
    <source>
        <dbReference type="Proteomes" id="UP000759103"/>
    </source>
</evidence>
<keyword evidence="6" id="KW-0408">Iron</keyword>
<keyword evidence="10 11" id="KW-0998">Cell outer membrane</keyword>
<protein>
    <submittedName>
        <fullName evidence="16">TonB-dependent receptor</fullName>
    </submittedName>
</protein>
<dbReference type="Pfam" id="PF00593">
    <property type="entry name" value="TonB_dep_Rec_b-barrel"/>
    <property type="match status" value="1"/>
</dbReference>
<keyword evidence="8 12" id="KW-0798">TonB box</keyword>
<keyword evidence="13" id="KW-0732">Signal</keyword>
<comment type="subcellular location">
    <subcellularLocation>
        <location evidence="1 11">Cell outer membrane</location>
        <topology evidence="1 11">Multi-pass membrane protein</topology>
    </subcellularLocation>
</comment>
<evidence type="ECO:0000313" key="16">
    <source>
        <dbReference type="EMBL" id="MBW6531298.1"/>
    </source>
</evidence>
<dbReference type="InterPro" id="IPR039426">
    <property type="entry name" value="TonB-dep_rcpt-like"/>
</dbReference>
<dbReference type="Proteomes" id="UP000759103">
    <property type="component" value="Unassembled WGS sequence"/>
</dbReference>
<keyword evidence="9 11" id="KW-0472">Membrane</keyword>
<dbReference type="CDD" id="cd01347">
    <property type="entry name" value="ligand_gated_channel"/>
    <property type="match status" value="1"/>
</dbReference>
<dbReference type="PANTHER" id="PTHR32552">
    <property type="entry name" value="FERRICHROME IRON RECEPTOR-RELATED"/>
    <property type="match status" value="1"/>
</dbReference>
<dbReference type="PANTHER" id="PTHR32552:SF81">
    <property type="entry name" value="TONB-DEPENDENT OUTER MEMBRANE RECEPTOR"/>
    <property type="match status" value="1"/>
</dbReference>
<keyword evidence="7" id="KW-0406">Ion transport</keyword>
<dbReference type="Pfam" id="PF07715">
    <property type="entry name" value="Plug"/>
    <property type="match status" value="1"/>
</dbReference>
<gene>
    <name evidence="16" type="ORF">KZ820_11185</name>
</gene>
<evidence type="ECO:0000256" key="7">
    <source>
        <dbReference type="ARBA" id="ARBA00023065"/>
    </source>
</evidence>
<evidence type="ECO:0000256" key="12">
    <source>
        <dbReference type="RuleBase" id="RU003357"/>
    </source>
</evidence>
<evidence type="ECO:0000256" key="4">
    <source>
        <dbReference type="ARBA" id="ARBA00022496"/>
    </source>
</evidence>
<keyword evidence="5 11" id="KW-0812">Transmembrane</keyword>
<evidence type="ECO:0000259" key="14">
    <source>
        <dbReference type="Pfam" id="PF00593"/>
    </source>
</evidence>
<evidence type="ECO:0000256" key="5">
    <source>
        <dbReference type="ARBA" id="ARBA00022692"/>
    </source>
</evidence>
<dbReference type="InterPro" id="IPR036942">
    <property type="entry name" value="Beta-barrel_TonB_sf"/>
</dbReference>
<comment type="caution">
    <text evidence="16">The sequence shown here is derived from an EMBL/GenBank/DDBJ whole genome shotgun (WGS) entry which is preliminary data.</text>
</comment>
<keyword evidence="17" id="KW-1185">Reference proteome</keyword>
<dbReference type="InterPro" id="IPR000531">
    <property type="entry name" value="Beta-barrel_TonB"/>
</dbReference>
<dbReference type="SUPFAM" id="SSF56935">
    <property type="entry name" value="Porins"/>
    <property type="match status" value="1"/>
</dbReference>
<feature type="signal peptide" evidence="13">
    <location>
        <begin position="1"/>
        <end position="24"/>
    </location>
</feature>
<name>A0ABS7BNW8_9SPHN</name>
<organism evidence="16 17">
    <name type="scientific">Sphingomonas citri</name>
    <dbReference type="NCBI Taxonomy" id="2862499"/>
    <lineage>
        <taxon>Bacteria</taxon>
        <taxon>Pseudomonadati</taxon>
        <taxon>Pseudomonadota</taxon>
        <taxon>Alphaproteobacteria</taxon>
        <taxon>Sphingomonadales</taxon>
        <taxon>Sphingomonadaceae</taxon>
        <taxon>Sphingomonas</taxon>
    </lineage>
</organism>
<evidence type="ECO:0000256" key="6">
    <source>
        <dbReference type="ARBA" id="ARBA00023004"/>
    </source>
</evidence>
<feature type="domain" description="TonB-dependent receptor plug" evidence="15">
    <location>
        <begin position="63"/>
        <end position="171"/>
    </location>
</feature>
<evidence type="ECO:0000256" key="9">
    <source>
        <dbReference type="ARBA" id="ARBA00023136"/>
    </source>
</evidence>
<evidence type="ECO:0000256" key="1">
    <source>
        <dbReference type="ARBA" id="ARBA00004571"/>
    </source>
</evidence>
<reference evidence="16 17" key="1">
    <citation type="submission" date="2021-07" db="EMBL/GenBank/DDBJ databases">
        <title>Sphingomonas sp.</title>
        <authorList>
            <person name="Feng G."/>
            <person name="Li J."/>
            <person name="Pan M."/>
        </authorList>
    </citation>
    <scope>NUCLEOTIDE SEQUENCE [LARGE SCALE GENOMIC DNA]</scope>
    <source>
        <strain evidence="16 17">RRHST34</strain>
    </source>
</reference>
<evidence type="ECO:0000256" key="8">
    <source>
        <dbReference type="ARBA" id="ARBA00023077"/>
    </source>
</evidence>
<keyword evidence="2 11" id="KW-0813">Transport</keyword>
<evidence type="ECO:0000256" key="2">
    <source>
        <dbReference type="ARBA" id="ARBA00022448"/>
    </source>
</evidence>
<sequence>MHRRRLFAFLTTTAGLAVALPATAQQAADAPAQDVASTPTQTPAANPADGDVVVTARFRNESLQQVPIAITALSGASLAERQLNNVQAITAAIPSVNFRTGASNKDRTIFIRGVGTITTSPGVEPSVSTVLDGVVLTRPGQATLDLGEVERIEVLRGPQGTLFGKNASAGVVNIVTRDPGETFAAFGELGATTDEEYRVKAGVSGPLIPGKLAALIGGLYDDFDGNTRNVVTGNDTNASRRYGVRAKLIATPTETLKLTAIGDYLNTKETVAAVYASASQIAYPSRAVTTSAPLLAALGAQGITPSPTNRANATDIDTDVRDENYGGSLTAELGLGDYQVTSITAWRQWLNHQRQDYDGLTGLSTAFPQGLDDGTVNSKQFSQELRLTSPRGGLIDYVVGAYYLRGETDERYQRTLTTLTAGAPLTTVGVANYGITSHNYALFGEANVNFSAAFRAIAGYRSTWDTLDFYHVRTSSNDPTNSGAAALDRPAIRAYHNASGSTDRRGDSYRLGLQLDLGARAQTYFTYSRGYKGPAYNVYFNMRSLNATTLLDELPLSPETSDSFEIGLKGSTADRALSYSLAAYTTTFDGYQANFNDVVNGAQVTRLINAGSVRSRGVEADVTLRPTAGLTVDLSGAFTDATVRDFLCPPGAPTSCNINGQPLPFAPRVKLYENAAYRFALSDSLSMELQSDVSFSSKTQYSLNQTPSTIQPAYAIWNASVALIRPGDGWQLRAYVKNITDQSYASFLANGSFAGTVRFVPRDDRRYAGLLLRKDF</sequence>
<dbReference type="EMBL" id="JAHXZN010000003">
    <property type="protein sequence ID" value="MBW6531298.1"/>
    <property type="molecule type" value="Genomic_DNA"/>
</dbReference>
<evidence type="ECO:0000256" key="10">
    <source>
        <dbReference type="ARBA" id="ARBA00023237"/>
    </source>
</evidence>
<keyword evidence="16" id="KW-0675">Receptor</keyword>
<evidence type="ECO:0000256" key="11">
    <source>
        <dbReference type="PROSITE-ProRule" id="PRU01360"/>
    </source>
</evidence>
<keyword evidence="3 11" id="KW-1134">Transmembrane beta strand</keyword>
<feature type="domain" description="TonB-dependent receptor-like beta-barrel" evidence="14">
    <location>
        <begin position="304"/>
        <end position="739"/>
    </location>
</feature>
<comment type="similarity">
    <text evidence="11 12">Belongs to the TonB-dependent receptor family.</text>
</comment>
<accession>A0ABS7BNW8</accession>
<feature type="chain" id="PRO_5046072375" evidence="13">
    <location>
        <begin position="25"/>
        <end position="776"/>
    </location>
</feature>
<evidence type="ECO:0000256" key="13">
    <source>
        <dbReference type="SAM" id="SignalP"/>
    </source>
</evidence>
<evidence type="ECO:0000256" key="3">
    <source>
        <dbReference type="ARBA" id="ARBA00022452"/>
    </source>
</evidence>
<dbReference type="InterPro" id="IPR012910">
    <property type="entry name" value="Plug_dom"/>
</dbReference>
<proteinExistence type="inferred from homology"/>
<dbReference type="RefSeq" id="WP_219748701.1">
    <property type="nucleotide sequence ID" value="NZ_JAHXZN010000003.1"/>
</dbReference>